<dbReference type="Proteomes" id="UP000623067">
    <property type="component" value="Unassembled WGS sequence"/>
</dbReference>
<dbReference type="EMBL" id="BMIH01000001">
    <property type="protein sequence ID" value="GGB14832.1"/>
    <property type="molecule type" value="Genomic_DNA"/>
</dbReference>
<protein>
    <submittedName>
        <fullName evidence="1">Uncharacterized protein</fullName>
    </submittedName>
</protein>
<organism evidence="1 2">
    <name type="scientific">Sphingomonas metalli</name>
    <dbReference type="NCBI Taxonomy" id="1779358"/>
    <lineage>
        <taxon>Bacteria</taxon>
        <taxon>Pseudomonadati</taxon>
        <taxon>Pseudomonadota</taxon>
        <taxon>Alphaproteobacteria</taxon>
        <taxon>Sphingomonadales</taxon>
        <taxon>Sphingomonadaceae</taxon>
        <taxon>Sphingomonas</taxon>
    </lineage>
</organism>
<evidence type="ECO:0000313" key="2">
    <source>
        <dbReference type="Proteomes" id="UP000623067"/>
    </source>
</evidence>
<accession>A0A916SSW4</accession>
<gene>
    <name evidence="1" type="ORF">GCM10011380_00300</name>
</gene>
<proteinExistence type="predicted"/>
<name>A0A916SSW4_9SPHN</name>
<keyword evidence="2" id="KW-1185">Reference proteome</keyword>
<sequence length="64" mass="6853">MNAISPITAARVWNPDRPTCVDCGSVAQGRSFFGEPYCGLCERTIREGDFALAPVIHANGGVWA</sequence>
<comment type="caution">
    <text evidence="1">The sequence shown here is derived from an EMBL/GenBank/DDBJ whole genome shotgun (WGS) entry which is preliminary data.</text>
</comment>
<reference evidence="1" key="2">
    <citation type="submission" date="2020-09" db="EMBL/GenBank/DDBJ databases">
        <authorList>
            <person name="Sun Q."/>
            <person name="Zhou Y."/>
        </authorList>
    </citation>
    <scope>NUCLEOTIDE SEQUENCE</scope>
    <source>
        <strain evidence="1">CGMCC 1.15330</strain>
    </source>
</reference>
<dbReference type="RefSeq" id="WP_188656604.1">
    <property type="nucleotide sequence ID" value="NZ_BMIH01000001.1"/>
</dbReference>
<reference evidence="1" key="1">
    <citation type="journal article" date="2014" name="Int. J. Syst. Evol. Microbiol.">
        <title>Complete genome sequence of Corynebacterium casei LMG S-19264T (=DSM 44701T), isolated from a smear-ripened cheese.</title>
        <authorList>
            <consortium name="US DOE Joint Genome Institute (JGI-PGF)"/>
            <person name="Walter F."/>
            <person name="Albersmeier A."/>
            <person name="Kalinowski J."/>
            <person name="Ruckert C."/>
        </authorList>
    </citation>
    <scope>NUCLEOTIDE SEQUENCE</scope>
    <source>
        <strain evidence="1">CGMCC 1.15330</strain>
    </source>
</reference>
<evidence type="ECO:0000313" key="1">
    <source>
        <dbReference type="EMBL" id="GGB14832.1"/>
    </source>
</evidence>
<dbReference type="AlphaFoldDB" id="A0A916SSW4"/>